<keyword evidence="3" id="KW-0378">Hydrolase</keyword>
<keyword evidence="4" id="KW-0862">Zinc</keyword>
<keyword evidence="5" id="KW-0482">Metalloprotease</keyword>
<evidence type="ECO:0000256" key="3">
    <source>
        <dbReference type="ARBA" id="ARBA00022801"/>
    </source>
</evidence>
<gene>
    <name evidence="7" type="ORF">CYJ96_10040</name>
</gene>
<evidence type="ECO:0000313" key="7">
    <source>
        <dbReference type="EMBL" id="PKZ68119.1"/>
    </source>
</evidence>
<dbReference type="GO" id="GO:0006508">
    <property type="term" value="P:proteolysis"/>
    <property type="evidence" value="ECO:0007669"/>
    <property type="project" value="UniProtKB-KW"/>
</dbReference>
<evidence type="ECO:0000256" key="1">
    <source>
        <dbReference type="ARBA" id="ARBA00022670"/>
    </source>
</evidence>
<reference evidence="7 8" key="1">
    <citation type="submission" date="2017-12" db="EMBL/GenBank/DDBJ databases">
        <title>Phylogenetic diversity of female urinary microbiome.</title>
        <authorList>
            <person name="Thomas-White K."/>
            <person name="Wolfe A.J."/>
        </authorList>
    </citation>
    <scope>NUCLEOTIDE SEQUENCE [LARGE SCALE GENOMIC DNA]</scope>
    <source>
        <strain evidence="7 8">UMB0416</strain>
    </source>
</reference>
<evidence type="ECO:0000256" key="5">
    <source>
        <dbReference type="ARBA" id="ARBA00023049"/>
    </source>
</evidence>
<comment type="caution">
    <text evidence="7">The sequence shown here is derived from an EMBL/GenBank/DDBJ whole genome shotgun (WGS) entry which is preliminary data.</text>
</comment>
<dbReference type="EMBL" id="PKJS01000013">
    <property type="protein sequence ID" value="PKZ68119.1"/>
    <property type="molecule type" value="Genomic_DNA"/>
</dbReference>
<evidence type="ECO:0000313" key="8">
    <source>
        <dbReference type="Proteomes" id="UP000234914"/>
    </source>
</evidence>
<dbReference type="GO" id="GO:0046872">
    <property type="term" value="F:metal ion binding"/>
    <property type="evidence" value="ECO:0007669"/>
    <property type="project" value="UniProtKB-KW"/>
</dbReference>
<name>A0A2I1RG56_FAUOS</name>
<dbReference type="RefSeq" id="WP_101964916.1">
    <property type="nucleotide sequence ID" value="NZ_PKJS01000013.1"/>
</dbReference>
<organism evidence="7 8">
    <name type="scientific">Faucicola osloensis</name>
    <name type="common">Moraxella osloensis</name>
    <dbReference type="NCBI Taxonomy" id="34062"/>
    <lineage>
        <taxon>Bacteria</taxon>
        <taxon>Pseudomonadati</taxon>
        <taxon>Pseudomonadota</taxon>
        <taxon>Gammaproteobacteria</taxon>
        <taxon>Moraxellales</taxon>
        <taxon>Moraxellaceae</taxon>
        <taxon>Faucicola</taxon>
    </lineage>
</organism>
<dbReference type="Proteomes" id="UP000234914">
    <property type="component" value="Unassembled WGS sequence"/>
</dbReference>
<evidence type="ECO:0000256" key="4">
    <source>
        <dbReference type="ARBA" id="ARBA00022833"/>
    </source>
</evidence>
<evidence type="ECO:0000259" key="6">
    <source>
        <dbReference type="Pfam" id="PF14464"/>
    </source>
</evidence>
<dbReference type="InterPro" id="IPR028090">
    <property type="entry name" value="JAB_dom_prok"/>
</dbReference>
<dbReference type="GO" id="GO:0008237">
    <property type="term" value="F:metallopeptidase activity"/>
    <property type="evidence" value="ECO:0007669"/>
    <property type="project" value="UniProtKB-KW"/>
</dbReference>
<dbReference type="SUPFAM" id="SSF102712">
    <property type="entry name" value="JAB1/MPN domain"/>
    <property type="match status" value="1"/>
</dbReference>
<protein>
    <recommendedName>
        <fullName evidence="6">JAB domain-containing protein</fullName>
    </recommendedName>
</protein>
<dbReference type="AlphaFoldDB" id="A0A2I1RG56"/>
<dbReference type="Gene3D" id="3.40.140.10">
    <property type="entry name" value="Cytidine Deaminase, domain 2"/>
    <property type="match status" value="1"/>
</dbReference>
<evidence type="ECO:0000256" key="2">
    <source>
        <dbReference type="ARBA" id="ARBA00022723"/>
    </source>
</evidence>
<keyword evidence="2" id="KW-0479">Metal-binding</keyword>
<accession>A0A2I1RG56</accession>
<feature type="domain" description="JAB" evidence="6">
    <location>
        <begin position="30"/>
        <end position="131"/>
    </location>
</feature>
<keyword evidence="1" id="KW-0645">Protease</keyword>
<sequence length="157" mass="18060">MPCSFVESSTGLRITFTDNVIEKFKHYKNANKEAGGLLFTSNIHPNTLTVDEISLPEKSDSRFFAFFKLNIRLANKRIRKMFESNYQYVGEWHSHPEPFPKPSETDRKTILSVFNKSEHNLAYMIHVIIGTQGFDESFVCLTDGNQILTCNMLSDKD</sequence>
<dbReference type="Pfam" id="PF14464">
    <property type="entry name" value="Prok-JAB"/>
    <property type="match status" value="1"/>
</dbReference>
<proteinExistence type="predicted"/>